<organism evidence="12 13">
    <name type="scientific">Mucilaginibacter ginsenosidivorax</name>
    <dbReference type="NCBI Taxonomy" id="862126"/>
    <lineage>
        <taxon>Bacteria</taxon>
        <taxon>Pseudomonadati</taxon>
        <taxon>Bacteroidota</taxon>
        <taxon>Sphingobacteriia</taxon>
        <taxon>Sphingobacteriales</taxon>
        <taxon>Sphingobacteriaceae</taxon>
        <taxon>Mucilaginibacter</taxon>
    </lineage>
</organism>
<dbReference type="OrthoDB" id="1523170at2"/>
<keyword evidence="9" id="KW-1133">Transmembrane helix</keyword>
<dbReference type="SMART" id="SM00387">
    <property type="entry name" value="HATPase_c"/>
    <property type="match status" value="1"/>
</dbReference>
<dbReference type="InterPro" id="IPR011990">
    <property type="entry name" value="TPR-like_helical_dom_sf"/>
</dbReference>
<evidence type="ECO:0000256" key="7">
    <source>
        <dbReference type="ARBA" id="ARBA00022840"/>
    </source>
</evidence>
<dbReference type="EC" id="2.7.13.3" evidence="2"/>
<keyword evidence="6" id="KW-0418">Kinase</keyword>
<feature type="transmembrane region" description="Helical" evidence="9">
    <location>
        <begin position="501"/>
        <end position="520"/>
    </location>
</feature>
<keyword evidence="8" id="KW-0175">Coiled coil</keyword>
<name>A0A5B8W6R1_9SPHI</name>
<dbReference type="GO" id="GO:0004673">
    <property type="term" value="F:protein histidine kinase activity"/>
    <property type="evidence" value="ECO:0007669"/>
    <property type="project" value="UniProtKB-EC"/>
</dbReference>
<evidence type="ECO:0000256" key="5">
    <source>
        <dbReference type="ARBA" id="ARBA00022741"/>
    </source>
</evidence>
<comment type="catalytic activity">
    <reaction evidence="1">
        <text>ATP + protein L-histidine = ADP + protein N-phospho-L-histidine.</text>
        <dbReference type="EC" id="2.7.13.3"/>
    </reaction>
</comment>
<dbReference type="GO" id="GO:0005524">
    <property type="term" value="F:ATP binding"/>
    <property type="evidence" value="ECO:0007669"/>
    <property type="project" value="UniProtKB-KW"/>
</dbReference>
<keyword evidence="13" id="KW-1185">Reference proteome</keyword>
<gene>
    <name evidence="12" type="ORF">FSB76_22690</name>
</gene>
<feature type="coiled-coil region" evidence="8">
    <location>
        <begin position="523"/>
        <end position="550"/>
    </location>
</feature>
<keyword evidence="9" id="KW-0812">Transmembrane</keyword>
<feature type="chain" id="PRO_5022752179" description="histidine kinase" evidence="10">
    <location>
        <begin position="23"/>
        <end position="752"/>
    </location>
</feature>
<dbReference type="Gene3D" id="3.30.450.20">
    <property type="entry name" value="PAS domain"/>
    <property type="match status" value="1"/>
</dbReference>
<dbReference type="RefSeq" id="WP_147057427.1">
    <property type="nucleotide sequence ID" value="NZ_CP042437.1"/>
</dbReference>
<dbReference type="PROSITE" id="PS50109">
    <property type="entry name" value="HIS_KIN"/>
    <property type="match status" value="1"/>
</dbReference>
<keyword evidence="10" id="KW-0732">Signal</keyword>
<reference evidence="12 13" key="1">
    <citation type="journal article" date="2013" name="J. Microbiol.">
        <title>Mucilaginibacter ginsenosidivorax sp. nov., with ginsenoside converting activity isolated from sediment.</title>
        <authorList>
            <person name="Kim J.K."/>
            <person name="Choi T.E."/>
            <person name="Liu Q.M."/>
            <person name="Park H.Y."/>
            <person name="Yi T.H."/>
            <person name="Yoon M.H."/>
            <person name="Kim S.C."/>
            <person name="Im W.T."/>
        </authorList>
    </citation>
    <scope>NUCLEOTIDE SEQUENCE [LARGE SCALE GENOMIC DNA]</scope>
    <source>
        <strain evidence="12 13">KHI28</strain>
    </source>
</reference>
<dbReference type="InterPro" id="IPR011495">
    <property type="entry name" value="Sig_transdc_His_kin_sub2_dim/P"/>
</dbReference>
<dbReference type="InterPro" id="IPR019734">
    <property type="entry name" value="TPR_rpt"/>
</dbReference>
<sequence>MLKATVLLSLFIAATYPSFSQTAPKDKVSNLLAQLQTARPDTNQLNILHQLGSYYLERHFRLNKPDLDSAFVFFKRENSLSTKLHVEAGSGRLESLCSLGTVYLSKNMLDSGKACFMQVVDFYKKKGNKQQEADIWERFGKTTELANWPLVPANLATEVIGAYNNAIALFIATNDRQREIMARYNLAHGHFKLGLIYLAEKDCIQAIEKYGNSSFSNMEAIYFILAHIHRYRGNMNKALFYILESIRWIDKSRDTTNLPAKQAVLFGELAEVYDALGQTDNSITWYKKTLALRENLPLPLQQKYRTAGFIVKGLIKQKRYSEALALTLGIEKRHPPDDNYDKAIITQIKAYCYEALKDYKNAEAAYVEMMRLYPKTKSDEIVSLAKYDIAKFYIAQKKFDRAAFYLDENIPKYAAVTRARDYHFIVYKIDSAKGDYLSALQHQYLFKQFSDSIFNSNKSREIQELQIKYETEQKERDIKFLTKEGQLQHEKAVRANNTRNLTLAISVLLIFLICLIFNSYRIKQRTNVALNALVNEKDKLLAEKQWLLKEIHHRVKNNLQIVMGLLQRQSAYIDNDEALAAIQNSENRMHSIALIHQKLYQSENLDLICMQEYIDEMISYLKDSCGLDNRILFEKQIDELYLDVAQAVPLGLILNEAITNAIKYAYKPDEAGTIYISLVSKADGNNQLTIADNGPGLPAAFNINKVESLGINLMRGLAKQLGGSFDIISEQGCIINIDFKTEIFNRVTAKQK</sequence>
<feature type="domain" description="Histidine kinase" evidence="11">
    <location>
        <begin position="550"/>
        <end position="743"/>
    </location>
</feature>
<dbReference type="Pfam" id="PF13176">
    <property type="entry name" value="TPR_7"/>
    <property type="match status" value="1"/>
</dbReference>
<dbReference type="AlphaFoldDB" id="A0A5B8W6R1"/>
<dbReference type="InterPro" id="IPR005467">
    <property type="entry name" value="His_kinase_dom"/>
</dbReference>
<dbReference type="InterPro" id="IPR036890">
    <property type="entry name" value="HATPase_C_sf"/>
</dbReference>
<dbReference type="KEGG" id="mgk:FSB76_22690"/>
<evidence type="ECO:0000256" key="4">
    <source>
        <dbReference type="ARBA" id="ARBA00022679"/>
    </source>
</evidence>
<dbReference type="Proteomes" id="UP000321362">
    <property type="component" value="Chromosome"/>
</dbReference>
<keyword evidence="5" id="KW-0547">Nucleotide-binding</keyword>
<evidence type="ECO:0000259" key="11">
    <source>
        <dbReference type="PROSITE" id="PS50109"/>
    </source>
</evidence>
<keyword evidence="9" id="KW-0472">Membrane</keyword>
<accession>A0A5B8W6R1</accession>
<evidence type="ECO:0000256" key="3">
    <source>
        <dbReference type="ARBA" id="ARBA00022553"/>
    </source>
</evidence>
<evidence type="ECO:0000256" key="1">
    <source>
        <dbReference type="ARBA" id="ARBA00000085"/>
    </source>
</evidence>
<proteinExistence type="predicted"/>
<keyword evidence="7" id="KW-0067">ATP-binding</keyword>
<keyword evidence="4" id="KW-0808">Transferase</keyword>
<evidence type="ECO:0000256" key="2">
    <source>
        <dbReference type="ARBA" id="ARBA00012438"/>
    </source>
</evidence>
<evidence type="ECO:0000313" key="12">
    <source>
        <dbReference type="EMBL" id="QEC78616.1"/>
    </source>
</evidence>
<evidence type="ECO:0000256" key="10">
    <source>
        <dbReference type="SAM" id="SignalP"/>
    </source>
</evidence>
<dbReference type="Pfam" id="PF07568">
    <property type="entry name" value="HisKA_2"/>
    <property type="match status" value="1"/>
</dbReference>
<evidence type="ECO:0000313" key="13">
    <source>
        <dbReference type="Proteomes" id="UP000321362"/>
    </source>
</evidence>
<dbReference type="PANTHER" id="PTHR41523:SF8">
    <property type="entry name" value="ETHYLENE RESPONSE SENSOR PROTEIN"/>
    <property type="match status" value="1"/>
</dbReference>
<dbReference type="SMART" id="SM00028">
    <property type="entry name" value="TPR"/>
    <property type="match status" value="5"/>
</dbReference>
<evidence type="ECO:0000256" key="6">
    <source>
        <dbReference type="ARBA" id="ARBA00022777"/>
    </source>
</evidence>
<dbReference type="Gene3D" id="1.25.40.10">
    <property type="entry name" value="Tetratricopeptide repeat domain"/>
    <property type="match status" value="2"/>
</dbReference>
<dbReference type="Pfam" id="PF02518">
    <property type="entry name" value="HATPase_c"/>
    <property type="match status" value="1"/>
</dbReference>
<evidence type="ECO:0000256" key="9">
    <source>
        <dbReference type="SAM" id="Phobius"/>
    </source>
</evidence>
<evidence type="ECO:0000256" key="8">
    <source>
        <dbReference type="SAM" id="Coils"/>
    </source>
</evidence>
<dbReference type="InterPro" id="IPR003594">
    <property type="entry name" value="HATPase_dom"/>
</dbReference>
<dbReference type="Pfam" id="PF13181">
    <property type="entry name" value="TPR_8"/>
    <property type="match status" value="1"/>
</dbReference>
<dbReference type="SUPFAM" id="SSF48452">
    <property type="entry name" value="TPR-like"/>
    <property type="match status" value="2"/>
</dbReference>
<dbReference type="PANTHER" id="PTHR41523">
    <property type="entry name" value="TWO-COMPONENT SYSTEM SENSOR PROTEIN"/>
    <property type="match status" value="1"/>
</dbReference>
<keyword evidence="3" id="KW-0597">Phosphoprotein</keyword>
<dbReference type="Gene3D" id="3.30.565.10">
    <property type="entry name" value="Histidine kinase-like ATPase, C-terminal domain"/>
    <property type="match status" value="1"/>
</dbReference>
<feature type="signal peptide" evidence="10">
    <location>
        <begin position="1"/>
        <end position="22"/>
    </location>
</feature>
<protein>
    <recommendedName>
        <fullName evidence="2">histidine kinase</fullName>
        <ecNumber evidence="2">2.7.13.3</ecNumber>
    </recommendedName>
</protein>
<dbReference type="SUPFAM" id="SSF55874">
    <property type="entry name" value="ATPase domain of HSP90 chaperone/DNA topoisomerase II/histidine kinase"/>
    <property type="match status" value="1"/>
</dbReference>
<dbReference type="EMBL" id="CP042437">
    <property type="protein sequence ID" value="QEC78616.1"/>
    <property type="molecule type" value="Genomic_DNA"/>
</dbReference>